<protein>
    <submittedName>
        <fullName evidence="2">Copia protein</fullName>
    </submittedName>
</protein>
<dbReference type="SUPFAM" id="SSF56672">
    <property type="entry name" value="DNA/RNA polymerases"/>
    <property type="match status" value="1"/>
</dbReference>
<dbReference type="CDD" id="cd09272">
    <property type="entry name" value="RNase_HI_RT_Ty1"/>
    <property type="match status" value="1"/>
</dbReference>
<reference evidence="2" key="1">
    <citation type="journal article" date="2019" name="Sci. Rep.">
        <title>Draft genome of Tanacetum cinerariifolium, the natural source of mosquito coil.</title>
        <authorList>
            <person name="Yamashiro T."/>
            <person name="Shiraishi A."/>
            <person name="Satake H."/>
            <person name="Nakayama K."/>
        </authorList>
    </citation>
    <scope>NUCLEOTIDE SEQUENCE</scope>
</reference>
<dbReference type="AlphaFoldDB" id="A0A699GU67"/>
<dbReference type="Pfam" id="PF07727">
    <property type="entry name" value="RVT_2"/>
    <property type="match status" value="1"/>
</dbReference>
<comment type="caution">
    <text evidence="2">The sequence shown here is derived from an EMBL/GenBank/DDBJ whole genome shotgun (WGS) entry which is preliminary data.</text>
</comment>
<proteinExistence type="predicted"/>
<organism evidence="2">
    <name type="scientific">Tanacetum cinerariifolium</name>
    <name type="common">Dalmatian daisy</name>
    <name type="synonym">Chrysanthemum cinerariifolium</name>
    <dbReference type="NCBI Taxonomy" id="118510"/>
    <lineage>
        <taxon>Eukaryota</taxon>
        <taxon>Viridiplantae</taxon>
        <taxon>Streptophyta</taxon>
        <taxon>Embryophyta</taxon>
        <taxon>Tracheophyta</taxon>
        <taxon>Spermatophyta</taxon>
        <taxon>Magnoliopsida</taxon>
        <taxon>eudicotyledons</taxon>
        <taxon>Gunneridae</taxon>
        <taxon>Pentapetalae</taxon>
        <taxon>asterids</taxon>
        <taxon>campanulids</taxon>
        <taxon>Asterales</taxon>
        <taxon>Asteraceae</taxon>
        <taxon>Asteroideae</taxon>
        <taxon>Anthemideae</taxon>
        <taxon>Anthemidinae</taxon>
        <taxon>Tanacetum</taxon>
    </lineage>
</organism>
<evidence type="ECO:0000259" key="1">
    <source>
        <dbReference type="Pfam" id="PF07727"/>
    </source>
</evidence>
<dbReference type="EMBL" id="BKCJ010050807">
    <property type="protein sequence ID" value="GEW24978.1"/>
    <property type="molecule type" value="Genomic_DNA"/>
</dbReference>
<gene>
    <name evidence="2" type="ORF">Tci_196954</name>
</gene>
<dbReference type="InterPro" id="IPR043502">
    <property type="entry name" value="DNA/RNA_pol_sf"/>
</dbReference>
<feature type="domain" description="Reverse transcriptase Ty1/copia-type" evidence="1">
    <location>
        <begin position="4"/>
        <end position="120"/>
    </location>
</feature>
<dbReference type="InterPro" id="IPR013103">
    <property type="entry name" value="RVT_2"/>
</dbReference>
<dbReference type="PANTHER" id="PTHR11439">
    <property type="entry name" value="GAG-POL-RELATED RETROTRANSPOSON"/>
    <property type="match status" value="1"/>
</dbReference>
<accession>A0A699GU67</accession>
<evidence type="ECO:0000313" key="2">
    <source>
        <dbReference type="EMBL" id="GEW24978.1"/>
    </source>
</evidence>
<sequence length="295" mass="33696">MTIIGTKWVFRNKLDENGIVSRNKATLVAQGYNQQEGIDYDETYAPVARVESIRVLLAYACALDFKLFQMDVKSAFLNGFINKEVYVEQPSGFIDFEKPDHVYKLKKELYGLKQAPKACVCLCARFQEAPRTSHLEAVKRIFRYIKGTTHLELWYPKGTGIETVVYADSDHARDYKQTALAISTTEAEYVSAKKACQQALWMKQALIDYDVRLDDVPIMCDNKGAIDFSKNSMQHSHTKHIEIRHHFLRDNVQKGHISIEKVPSVDDIAGILTKPLKRESFNYLRLGSGTMEHIP</sequence>
<dbReference type="PANTHER" id="PTHR11439:SF442">
    <property type="entry name" value="CYSTEINE-RICH RLK (RECEPTOR-LIKE PROTEIN KINASE) 8"/>
    <property type="match status" value="1"/>
</dbReference>
<name>A0A699GU67_TANCI</name>